<dbReference type="KEGG" id="xbv:XBW1_3199"/>
<dbReference type="AlphaFoldDB" id="A0A0B6XBK8"/>
<dbReference type="EMBL" id="FO818637">
    <property type="protein sequence ID" value="CDM90556.1"/>
    <property type="molecule type" value="Genomic_DNA"/>
</dbReference>
<evidence type="ECO:0000256" key="1">
    <source>
        <dbReference type="SAM" id="Phobius"/>
    </source>
</evidence>
<keyword evidence="1" id="KW-0812">Transmembrane</keyword>
<proteinExistence type="predicted"/>
<dbReference type="RefSeq" id="WP_197565185.1">
    <property type="nucleotide sequence ID" value="NZ_CAWMEF010000001.1"/>
</dbReference>
<dbReference type="PROSITE" id="PS51257">
    <property type="entry name" value="PROKAR_LIPOPROTEIN"/>
    <property type="match status" value="1"/>
</dbReference>
<reference evidence="2 3" key="1">
    <citation type="submission" date="2014-02" db="EMBL/GenBank/DDBJ databases">
        <authorList>
            <person name="Genoscope - CEA"/>
        </authorList>
    </citation>
    <scope>NUCLEOTIDE SEQUENCE [LARGE SCALE GENOMIC DNA]</scope>
    <source>
        <strain evidence="2 3">CS03</strain>
    </source>
</reference>
<feature type="transmembrane region" description="Helical" evidence="1">
    <location>
        <begin position="17"/>
        <end position="36"/>
    </location>
</feature>
<keyword evidence="1" id="KW-1133">Transmembrane helix</keyword>
<dbReference type="Proteomes" id="UP000032930">
    <property type="component" value="Chromosome"/>
</dbReference>
<keyword evidence="1" id="KW-0472">Membrane</keyword>
<protein>
    <submittedName>
        <fullName evidence="2">Uncharacterized protein</fullName>
    </submittedName>
</protein>
<accession>A0A0B6XBK8</accession>
<evidence type="ECO:0000313" key="3">
    <source>
        <dbReference type="Proteomes" id="UP000032930"/>
    </source>
</evidence>
<gene>
    <name evidence="2" type="ORF">XBW1_3199</name>
</gene>
<sequence>MAKIASNSLIFIQTPNLGSACILTTGLIVGWLPRYIEQERPLFKRFSLSTEDIGMQNPISNNRTWGVTDSWSVANDFVRN</sequence>
<organism evidence="2 3">
    <name type="scientific">Xenorhabdus bovienii</name>
    <name type="common">Xenorhabdus nematophila subsp. bovienii</name>
    <dbReference type="NCBI Taxonomy" id="40576"/>
    <lineage>
        <taxon>Bacteria</taxon>
        <taxon>Pseudomonadati</taxon>
        <taxon>Pseudomonadota</taxon>
        <taxon>Gammaproteobacteria</taxon>
        <taxon>Enterobacterales</taxon>
        <taxon>Morganellaceae</taxon>
        <taxon>Xenorhabdus</taxon>
    </lineage>
</organism>
<evidence type="ECO:0000313" key="2">
    <source>
        <dbReference type="EMBL" id="CDM90556.1"/>
    </source>
</evidence>
<name>A0A0B6XBK8_XENBV</name>